<sequence length="344" mass="38399">MTTKSKKKRFTLPRLIILLLLIGVIIMGGWVFLRTALLSGLAHGMQNLEAQGYQIGHEGLEVQGFPLFIDASTDKIMLRAPASNTMEPSKNWTVSTQILHLKSKPLWPLSWSIIHDGTMRIDMRPGDRQRYLFEIVPAEFQIDASATITGTLKQARFHSEPARLAPLIGNPPFVSSIGEVDASIRTKGALGAYSVHAQDFRLVEATAPLLVQVLGPKIDQIDITGEITDWSILQKSTPEIWQSTGHIIATQFLLKWGTADIIGDFDFGFKNGLPQGSIRFRIKNLDNLYQNIRQAGLIDPAYEKQIAAFLSVLDTDDNGRSQLEFTMQNGVLKYGFLTLYDFTR</sequence>
<dbReference type="AlphaFoldDB" id="A0A7C5LUQ4"/>
<reference evidence="2" key="1">
    <citation type="journal article" date="2020" name="mSystems">
        <title>Genome- and Community-Level Interaction Insights into Carbon Utilization and Element Cycling Functions of Hydrothermarchaeota in Hydrothermal Sediment.</title>
        <authorList>
            <person name="Zhou Z."/>
            <person name="Liu Y."/>
            <person name="Xu W."/>
            <person name="Pan J."/>
            <person name="Luo Z.H."/>
            <person name="Li M."/>
        </authorList>
    </citation>
    <scope>NUCLEOTIDE SEQUENCE [LARGE SCALE GENOMIC DNA]</scope>
    <source>
        <strain evidence="2">HyVt-485</strain>
    </source>
</reference>
<dbReference type="InterPro" id="IPR018666">
    <property type="entry name" value="DUF2125"/>
</dbReference>
<gene>
    <name evidence="2" type="ORF">ENJ42_09860</name>
</gene>
<organism evidence="2">
    <name type="scientific">Hellea balneolensis</name>
    <dbReference type="NCBI Taxonomy" id="287478"/>
    <lineage>
        <taxon>Bacteria</taxon>
        <taxon>Pseudomonadati</taxon>
        <taxon>Pseudomonadota</taxon>
        <taxon>Alphaproteobacteria</taxon>
        <taxon>Maricaulales</taxon>
        <taxon>Robiginitomaculaceae</taxon>
        <taxon>Hellea</taxon>
    </lineage>
</organism>
<dbReference type="Pfam" id="PF09898">
    <property type="entry name" value="DUF2125"/>
    <property type="match status" value="1"/>
</dbReference>
<evidence type="ECO:0000256" key="1">
    <source>
        <dbReference type="SAM" id="Phobius"/>
    </source>
</evidence>
<proteinExistence type="predicted"/>
<name>A0A7C5LUQ4_9PROT</name>
<accession>A0A7C5LUQ4</accession>
<protein>
    <submittedName>
        <fullName evidence="2">DUF2125 domain-containing protein</fullName>
    </submittedName>
</protein>
<keyword evidence="1" id="KW-0812">Transmembrane</keyword>
<comment type="caution">
    <text evidence="2">The sequence shown here is derived from an EMBL/GenBank/DDBJ whole genome shotgun (WGS) entry which is preliminary data.</text>
</comment>
<dbReference type="EMBL" id="DRMJ01000518">
    <property type="protein sequence ID" value="HHL43914.1"/>
    <property type="molecule type" value="Genomic_DNA"/>
</dbReference>
<dbReference type="Proteomes" id="UP000885830">
    <property type="component" value="Unassembled WGS sequence"/>
</dbReference>
<keyword evidence="1" id="KW-1133">Transmembrane helix</keyword>
<keyword evidence="1" id="KW-0472">Membrane</keyword>
<feature type="transmembrane region" description="Helical" evidence="1">
    <location>
        <begin position="12"/>
        <end position="33"/>
    </location>
</feature>
<evidence type="ECO:0000313" key="2">
    <source>
        <dbReference type="EMBL" id="HHL43914.1"/>
    </source>
</evidence>